<dbReference type="GeneID" id="73342328"/>
<feature type="compositionally biased region" description="Basic and acidic residues" evidence="1">
    <location>
        <begin position="228"/>
        <end position="269"/>
    </location>
</feature>
<accession>A0A9Q8WGI5</accession>
<evidence type="ECO:0000313" key="3">
    <source>
        <dbReference type="Proteomes" id="UP000830671"/>
    </source>
</evidence>
<evidence type="ECO:0000313" key="2">
    <source>
        <dbReference type="EMBL" id="UQC82838.1"/>
    </source>
</evidence>
<protein>
    <submittedName>
        <fullName evidence="2">Uncharacterized protein</fullName>
    </submittedName>
</protein>
<dbReference type="Proteomes" id="UP000830671">
    <property type="component" value="Chromosome 4"/>
</dbReference>
<dbReference type="KEGG" id="clup:CLUP02_08328"/>
<evidence type="ECO:0000256" key="1">
    <source>
        <dbReference type="SAM" id="MobiDB-lite"/>
    </source>
</evidence>
<name>A0A9Q8WGI5_9PEZI</name>
<feature type="region of interest" description="Disordered" evidence="1">
    <location>
        <begin position="311"/>
        <end position="343"/>
    </location>
</feature>
<dbReference type="AlphaFoldDB" id="A0A9Q8WGI5"/>
<proteinExistence type="predicted"/>
<feature type="compositionally biased region" description="Polar residues" evidence="1">
    <location>
        <begin position="319"/>
        <end position="329"/>
    </location>
</feature>
<gene>
    <name evidence="2" type="ORF">CLUP02_08328</name>
</gene>
<feature type="region of interest" description="Disordered" evidence="1">
    <location>
        <begin position="209"/>
        <end position="269"/>
    </location>
</feature>
<dbReference type="EMBL" id="CP019476">
    <property type="protein sequence ID" value="UQC82838.1"/>
    <property type="molecule type" value="Genomic_DNA"/>
</dbReference>
<keyword evidence="3" id="KW-1185">Reference proteome</keyword>
<reference evidence="2" key="1">
    <citation type="journal article" date="2021" name="Mol. Plant Microbe Interact.">
        <title>Complete Genome Sequence of the Plant-Pathogenic Fungus Colletotrichum lupini.</title>
        <authorList>
            <person name="Baroncelli R."/>
            <person name="Pensec F."/>
            <person name="Da Lio D."/>
            <person name="Boufleur T."/>
            <person name="Vicente I."/>
            <person name="Sarrocco S."/>
            <person name="Picot A."/>
            <person name="Baraldi E."/>
            <person name="Sukno S."/>
            <person name="Thon M."/>
            <person name="Le Floch G."/>
        </authorList>
    </citation>
    <scope>NUCLEOTIDE SEQUENCE</scope>
    <source>
        <strain evidence="2">IMI 504893</strain>
    </source>
</reference>
<organism evidence="2 3">
    <name type="scientific">Colletotrichum lupini</name>
    <dbReference type="NCBI Taxonomy" id="145971"/>
    <lineage>
        <taxon>Eukaryota</taxon>
        <taxon>Fungi</taxon>
        <taxon>Dikarya</taxon>
        <taxon>Ascomycota</taxon>
        <taxon>Pezizomycotina</taxon>
        <taxon>Sordariomycetes</taxon>
        <taxon>Hypocreomycetidae</taxon>
        <taxon>Glomerellales</taxon>
        <taxon>Glomerellaceae</taxon>
        <taxon>Colletotrichum</taxon>
        <taxon>Colletotrichum acutatum species complex</taxon>
    </lineage>
</organism>
<dbReference type="RefSeq" id="XP_049144461.1">
    <property type="nucleotide sequence ID" value="XM_049287318.1"/>
</dbReference>
<sequence length="343" mass="38758">MSISVFQRQNCGWVIMGPRLWSPAHGPQEQKQKQKQKRGCVAYLLRCNLPANAARLTSTRRHLLGLLPFFLTHDLGILRASIFPLPLLAHRFYRSQTPVKASTRKWTPPSRSHYTILSLLLLQDISLSPLFLRPVATALFMVPPFFLSCLVIGRGICGHISAESGFVLASLNNNTEAVQIQQPANPWFLSARYHHPGIMPRLTTRLSQALSESPYKPPLPTSSFPLPTHHDTPRSKAMRIESPSRVRRRQPPEADLHRHLRQDPADRAYGRREQFPPLAQEKQQAIESPIEGGFEVHYSSFFIVFGESSNPGRGPSSWPFVQNRNTTKTPMGVIQHTSSEDEE</sequence>